<dbReference type="GO" id="GO:0052689">
    <property type="term" value="F:carboxylic ester hydrolase activity"/>
    <property type="evidence" value="ECO:0007669"/>
    <property type="project" value="InterPro"/>
</dbReference>
<dbReference type="EMBL" id="MVAG01000057">
    <property type="protein sequence ID" value="OVE61710.1"/>
    <property type="molecule type" value="Genomic_DNA"/>
</dbReference>
<dbReference type="InterPro" id="IPR013830">
    <property type="entry name" value="SGNH_hydro"/>
</dbReference>
<evidence type="ECO:0000256" key="1">
    <source>
        <dbReference type="ARBA" id="ARBA00022801"/>
    </source>
</evidence>
<name>A0A202CDD4_9FLAO</name>
<dbReference type="CDD" id="cd01831">
    <property type="entry name" value="Endoglucanase_E_like"/>
    <property type="match status" value="1"/>
</dbReference>
<dbReference type="Pfam" id="PF00150">
    <property type="entry name" value="Cellulase"/>
    <property type="match status" value="1"/>
</dbReference>
<dbReference type="SUPFAM" id="SSF52266">
    <property type="entry name" value="SGNH hydrolase"/>
    <property type="match status" value="1"/>
</dbReference>
<dbReference type="Gene3D" id="3.20.20.80">
    <property type="entry name" value="Glycosidases"/>
    <property type="match status" value="1"/>
</dbReference>
<dbReference type="GO" id="GO:0000272">
    <property type="term" value="P:polysaccharide catabolic process"/>
    <property type="evidence" value="ECO:0007669"/>
    <property type="project" value="InterPro"/>
</dbReference>
<organism evidence="6 7">
    <name type="scientific">Chryseobacterium mucoviscidosis</name>
    <dbReference type="NCBI Taxonomy" id="1945581"/>
    <lineage>
        <taxon>Bacteria</taxon>
        <taxon>Pseudomonadati</taxon>
        <taxon>Bacteroidota</taxon>
        <taxon>Flavobacteriia</taxon>
        <taxon>Flavobacteriales</taxon>
        <taxon>Weeksellaceae</taxon>
        <taxon>Chryseobacterium group</taxon>
        <taxon>Chryseobacterium</taxon>
    </lineage>
</organism>
<dbReference type="Gene3D" id="2.60.120.260">
    <property type="entry name" value="Galactose-binding domain-like"/>
    <property type="match status" value="1"/>
</dbReference>
<accession>A0A202CDD4</accession>
<proteinExistence type="predicted"/>
<dbReference type="PANTHER" id="PTHR37834:SF2">
    <property type="entry name" value="ESTERASE, SGNH HYDROLASE-TYPE"/>
    <property type="match status" value="1"/>
</dbReference>
<dbReference type="PANTHER" id="PTHR37834">
    <property type="entry name" value="GDSL-LIKE LIPASE/ACYLHYDROLASE DOMAIN PROTEIN (AFU_ORTHOLOGUE AFUA_2G00620)"/>
    <property type="match status" value="1"/>
</dbReference>
<keyword evidence="2" id="KW-0326">Glycosidase</keyword>
<dbReference type="SUPFAM" id="SSF51445">
    <property type="entry name" value="(Trans)glycosidases"/>
    <property type="match status" value="1"/>
</dbReference>
<dbReference type="Pfam" id="PF17996">
    <property type="entry name" value="CE2_N"/>
    <property type="match status" value="1"/>
</dbReference>
<evidence type="ECO:0000259" key="3">
    <source>
        <dbReference type="Pfam" id="PF00150"/>
    </source>
</evidence>
<evidence type="ECO:0000259" key="4">
    <source>
        <dbReference type="Pfam" id="PF13472"/>
    </source>
</evidence>
<evidence type="ECO:0000313" key="6">
    <source>
        <dbReference type="EMBL" id="OVE61710.1"/>
    </source>
</evidence>
<comment type="caution">
    <text evidence="6">The sequence shown here is derived from an EMBL/GenBank/DDBJ whole genome shotgun (WGS) entry which is preliminary data.</text>
</comment>
<dbReference type="InterPro" id="IPR036514">
    <property type="entry name" value="SGNH_hydro_sf"/>
</dbReference>
<evidence type="ECO:0008006" key="8">
    <source>
        <dbReference type="Google" id="ProtNLM"/>
    </source>
</evidence>
<feature type="domain" description="Glycoside hydrolase family 5" evidence="3">
    <location>
        <begin position="48"/>
        <end position="289"/>
    </location>
</feature>
<gene>
    <name evidence="6" type="ORF">B0E34_01670</name>
</gene>
<feature type="domain" description="SGNH hydrolase-type esterase" evidence="4">
    <location>
        <begin position="454"/>
        <end position="604"/>
    </location>
</feature>
<protein>
    <recommendedName>
        <fullName evidence="8">Glycosyl hydrolase family 5</fullName>
    </recommendedName>
</protein>
<reference evidence="7" key="1">
    <citation type="submission" date="2017-02" db="EMBL/GenBank/DDBJ databases">
        <authorList>
            <person name="Tetz G."/>
            <person name="Tetz V."/>
        </authorList>
    </citation>
    <scope>NUCLEOTIDE SEQUENCE [LARGE SCALE GENOMIC DNA]</scope>
    <source>
        <strain evidence="7">VT16-26</strain>
    </source>
</reference>
<dbReference type="InterPro" id="IPR040794">
    <property type="entry name" value="CE2_N"/>
</dbReference>
<feature type="domain" description="Carbohydrate esterase 2 N-terminal" evidence="5">
    <location>
        <begin position="338"/>
        <end position="440"/>
    </location>
</feature>
<keyword evidence="7" id="KW-1185">Reference proteome</keyword>
<dbReference type="GO" id="GO:0004553">
    <property type="term" value="F:hydrolase activity, hydrolyzing O-glycosyl compounds"/>
    <property type="evidence" value="ECO:0007669"/>
    <property type="project" value="InterPro"/>
</dbReference>
<keyword evidence="1" id="KW-0378">Hydrolase</keyword>
<dbReference type="Gene3D" id="3.40.50.1110">
    <property type="entry name" value="SGNH hydrolase"/>
    <property type="match status" value="1"/>
</dbReference>
<dbReference type="Proteomes" id="UP000196355">
    <property type="component" value="Unassembled WGS sequence"/>
</dbReference>
<evidence type="ECO:0000259" key="5">
    <source>
        <dbReference type="Pfam" id="PF17996"/>
    </source>
</evidence>
<dbReference type="Pfam" id="PF13472">
    <property type="entry name" value="Lipase_GDSL_2"/>
    <property type="match status" value="1"/>
</dbReference>
<dbReference type="InterPro" id="IPR017853">
    <property type="entry name" value="GH"/>
</dbReference>
<sequence length="669" mass="76451">MNRNNNKKGKMKSSRITLLFILISIFTFAGNPIKEIGNLQLVGTQLSDAKGKPVRLVGTSFGWSNFHPRFYTPKTVKWLKDDWNVNVVRASMGIDPEGAYLQNPQANLKSIETVIDAAIKEGIYVIIDWHAHKIHTKEAKEFFNTISKKYGKYPNVIYEVFNEPEKQSWEEVKSYAEEIVKTIRKNDADNIILVGCPEWDQRIDLVQKNPLKDKKNIMYTVHFYAGTHGKWLRDRTDEAIKSGIPVFISESAGMEASGDGKFNYPEWQSYFSWMNKNKLSWITWSVSDKKETCSMLLPTASSDGNWKLSDLNESGIRTREYLKQFDDRGNFLQKFYWHGRVLQSSFNEGKLIGPGSYTEFQFTGNSVSFGLKNIPFQGYYNYVSIELDGKYIGRFKIDNNEIKKFTYDVSDKNLKVHTIKIVKATEAAMGEVYFDGSGIDAVSFQPKPGKKIEFIGDSITCGFGNDESGLPCGKGQWFDQHNAYFAYGPVAARTLGADYLLSSVSGYGMYRNWNTEKSEENILPDVYPYLYLRTSEPELFGNDYQPDLVSICLGTNDLSNGDGKKERLPFNKEKFIGNYVEFVQNIYKKYPDTRVVLLNSPMVSGENNKLLVECLNAVKNSFRNDKKHQPIEIFEFKPMTPKGCGYHPGKEDDQIMANQLIPFLQKYLP</sequence>
<evidence type="ECO:0000313" key="7">
    <source>
        <dbReference type="Proteomes" id="UP000196355"/>
    </source>
</evidence>
<evidence type="ECO:0000256" key="2">
    <source>
        <dbReference type="ARBA" id="ARBA00023295"/>
    </source>
</evidence>
<dbReference type="AlphaFoldDB" id="A0A202CDD4"/>
<dbReference type="InterPro" id="IPR052762">
    <property type="entry name" value="PCW_deacetylase/CE"/>
</dbReference>
<dbReference type="InterPro" id="IPR037461">
    <property type="entry name" value="CtCE2-like_dom"/>
</dbReference>
<dbReference type="InterPro" id="IPR001547">
    <property type="entry name" value="Glyco_hydro_5"/>
</dbReference>